<keyword evidence="6 8" id="KW-0012">Acyltransferase</keyword>
<dbReference type="EC" id="2.3.1.51" evidence="8"/>
<accession>A0ABQ9X6Q7</accession>
<protein>
    <submittedName>
        <fullName evidence="8">Lysophospholipid acyltransferase</fullName>
        <ecNumber evidence="8">2.3.1.51</ecNumber>
    </submittedName>
</protein>
<evidence type="ECO:0000256" key="4">
    <source>
        <dbReference type="ARBA" id="ARBA00022989"/>
    </source>
</evidence>
<dbReference type="InterPro" id="IPR004299">
    <property type="entry name" value="MBOAT_fam"/>
</dbReference>
<gene>
    <name evidence="8" type="ORF">BLNAU_17638</name>
</gene>
<evidence type="ECO:0000256" key="1">
    <source>
        <dbReference type="ARBA" id="ARBA00004141"/>
    </source>
</evidence>
<dbReference type="Pfam" id="PF03062">
    <property type="entry name" value="MBOAT"/>
    <property type="match status" value="1"/>
</dbReference>
<keyword evidence="4 7" id="KW-1133">Transmembrane helix</keyword>
<dbReference type="GO" id="GO:0003841">
    <property type="term" value="F:1-acylglycerol-3-phosphate O-acyltransferase activity"/>
    <property type="evidence" value="ECO:0007669"/>
    <property type="project" value="UniProtKB-EC"/>
</dbReference>
<dbReference type="InterPro" id="IPR049941">
    <property type="entry name" value="LPLAT_7/PORCN-like"/>
</dbReference>
<name>A0ABQ9X6Q7_9EUKA</name>
<reference evidence="8 9" key="1">
    <citation type="journal article" date="2022" name="bioRxiv">
        <title>Genomics of Preaxostyla Flagellates Illuminates Evolutionary Transitions and the Path Towards Mitochondrial Loss.</title>
        <authorList>
            <person name="Novak L.V.F."/>
            <person name="Treitli S.C."/>
            <person name="Pyrih J."/>
            <person name="Halakuc P."/>
            <person name="Pipaliya S.V."/>
            <person name="Vacek V."/>
            <person name="Brzon O."/>
            <person name="Soukal P."/>
            <person name="Eme L."/>
            <person name="Dacks J.B."/>
            <person name="Karnkowska A."/>
            <person name="Elias M."/>
            <person name="Hampl V."/>
        </authorList>
    </citation>
    <scope>NUCLEOTIDE SEQUENCE [LARGE SCALE GENOMIC DNA]</scope>
    <source>
        <strain evidence="8">NAU3</strain>
        <tissue evidence="8">Gut</tissue>
    </source>
</reference>
<evidence type="ECO:0000256" key="2">
    <source>
        <dbReference type="ARBA" id="ARBA00022679"/>
    </source>
</evidence>
<proteinExistence type="predicted"/>
<keyword evidence="3 7" id="KW-0812">Transmembrane</keyword>
<feature type="transmembrane region" description="Helical" evidence="7">
    <location>
        <begin position="375"/>
        <end position="395"/>
    </location>
</feature>
<keyword evidence="9" id="KW-1185">Reference proteome</keyword>
<evidence type="ECO:0000313" key="9">
    <source>
        <dbReference type="Proteomes" id="UP001281761"/>
    </source>
</evidence>
<evidence type="ECO:0000313" key="8">
    <source>
        <dbReference type="EMBL" id="KAK2947392.1"/>
    </source>
</evidence>
<evidence type="ECO:0000256" key="3">
    <source>
        <dbReference type="ARBA" id="ARBA00022692"/>
    </source>
</evidence>
<feature type="transmembrane region" description="Helical" evidence="7">
    <location>
        <begin position="458"/>
        <end position="477"/>
    </location>
</feature>
<feature type="transmembrane region" description="Helical" evidence="7">
    <location>
        <begin position="237"/>
        <end position="257"/>
    </location>
</feature>
<comment type="caution">
    <text evidence="8">The sequence shown here is derived from an EMBL/GenBank/DDBJ whole genome shotgun (WGS) entry which is preliminary data.</text>
</comment>
<feature type="transmembrane region" description="Helical" evidence="7">
    <location>
        <begin position="111"/>
        <end position="127"/>
    </location>
</feature>
<dbReference type="EMBL" id="JARBJD010000202">
    <property type="protein sequence ID" value="KAK2947392.1"/>
    <property type="molecule type" value="Genomic_DNA"/>
</dbReference>
<keyword evidence="2 8" id="KW-0808">Transferase</keyword>
<sequence length="486" mass="56281">MEYVHKFNEFVASISDPSQALIDKQISIVQKYVPLDVMLLKSIFYYVVMFLFSFFWNIKLPPLIKHISSFLTGIVLLFVSGGLFALISAFFMIIGTYLILLTNFGVKQPSSVLWFNLAVLLLVKYHVRLTTYGTWQFDYTAQLMILVQTLTILAYNLHDGQIPDKPTTDSKPPSKSMLALLARRQKFALPSLPPILNYLSYTIFPVTFMFGPAIEYTQWIESLNPNRQYAGKRWRNALKEFIIGVLCVSVFLVPNALSIDFLTPEYVQSTPLWKRLLKMHIVGEAYRTKYYSCWCLTTACMYISGCGFDGQDWDSGICIKPFALETSTKPQHFIAEWNRGTQRFLKYYVYQRTPISLNRNFRQLLTFCLSALWHGWYIGYSFTFFSFFIVNLIGNNVNDIKKNIHYDERIKSNHKIIHWVVTFFEWVMTQFCFNYSSISHMAIVGSKVIYTFSALNWAGHKVFFVLLAITSIISQLTKAKPSEKTS</sequence>
<evidence type="ECO:0000256" key="5">
    <source>
        <dbReference type="ARBA" id="ARBA00023136"/>
    </source>
</evidence>
<comment type="subcellular location">
    <subcellularLocation>
        <location evidence="1">Membrane</location>
        <topology evidence="1">Multi-pass membrane protein</topology>
    </subcellularLocation>
</comment>
<evidence type="ECO:0000256" key="7">
    <source>
        <dbReference type="SAM" id="Phobius"/>
    </source>
</evidence>
<dbReference type="PANTHER" id="PTHR13906">
    <property type="entry name" value="PORCUPINE"/>
    <property type="match status" value="1"/>
</dbReference>
<evidence type="ECO:0000256" key="6">
    <source>
        <dbReference type="ARBA" id="ARBA00023315"/>
    </source>
</evidence>
<feature type="transmembrane region" description="Helical" evidence="7">
    <location>
        <begin position="416"/>
        <end position="438"/>
    </location>
</feature>
<feature type="transmembrane region" description="Helical" evidence="7">
    <location>
        <begin position="195"/>
        <end position="216"/>
    </location>
</feature>
<feature type="transmembrane region" description="Helical" evidence="7">
    <location>
        <begin position="38"/>
        <end position="58"/>
    </location>
</feature>
<feature type="transmembrane region" description="Helical" evidence="7">
    <location>
        <begin position="70"/>
        <end position="99"/>
    </location>
</feature>
<dbReference type="PANTHER" id="PTHR13906:SF4">
    <property type="entry name" value="LYSOPHOSPHOLIPID ACYLTRANSFERASE 6"/>
    <property type="match status" value="1"/>
</dbReference>
<organism evidence="8 9">
    <name type="scientific">Blattamonas nauphoetae</name>
    <dbReference type="NCBI Taxonomy" id="2049346"/>
    <lineage>
        <taxon>Eukaryota</taxon>
        <taxon>Metamonada</taxon>
        <taxon>Preaxostyla</taxon>
        <taxon>Oxymonadida</taxon>
        <taxon>Blattamonas</taxon>
    </lineage>
</organism>
<dbReference type="Proteomes" id="UP001281761">
    <property type="component" value="Unassembled WGS sequence"/>
</dbReference>
<keyword evidence="5 7" id="KW-0472">Membrane</keyword>